<accession>A0ABP7GEH7</accession>
<name>A0ABP7GEH7_9MICO</name>
<proteinExistence type="predicted"/>
<dbReference type="PANTHER" id="PTHR48079:SF6">
    <property type="entry name" value="NAD(P)-BINDING DOMAIN-CONTAINING PROTEIN-RELATED"/>
    <property type="match status" value="1"/>
</dbReference>
<dbReference type="PANTHER" id="PTHR48079">
    <property type="entry name" value="PROTEIN YEEZ"/>
    <property type="match status" value="1"/>
</dbReference>
<dbReference type="Pfam" id="PF01370">
    <property type="entry name" value="Epimerase"/>
    <property type="match status" value="1"/>
</dbReference>
<dbReference type="InterPro" id="IPR001509">
    <property type="entry name" value="Epimerase_deHydtase"/>
</dbReference>
<protein>
    <submittedName>
        <fullName evidence="2">SDR family oxidoreductase</fullName>
    </submittedName>
</protein>
<feature type="domain" description="NAD-dependent epimerase/dehydratase" evidence="1">
    <location>
        <begin position="4"/>
        <end position="204"/>
    </location>
</feature>
<organism evidence="2 3">
    <name type="scientific">Microbacterium kribbense</name>
    <dbReference type="NCBI Taxonomy" id="433645"/>
    <lineage>
        <taxon>Bacteria</taxon>
        <taxon>Bacillati</taxon>
        <taxon>Actinomycetota</taxon>
        <taxon>Actinomycetes</taxon>
        <taxon>Micrococcales</taxon>
        <taxon>Microbacteriaceae</taxon>
        <taxon>Microbacterium</taxon>
    </lineage>
</organism>
<gene>
    <name evidence="2" type="ORF">GCM10022240_09180</name>
</gene>
<evidence type="ECO:0000313" key="2">
    <source>
        <dbReference type="EMBL" id="GAA3758682.1"/>
    </source>
</evidence>
<dbReference type="SUPFAM" id="SSF51735">
    <property type="entry name" value="NAD(P)-binding Rossmann-fold domains"/>
    <property type="match status" value="1"/>
</dbReference>
<dbReference type="InterPro" id="IPR036291">
    <property type="entry name" value="NAD(P)-bd_dom_sf"/>
</dbReference>
<dbReference type="Gene3D" id="3.40.50.720">
    <property type="entry name" value="NAD(P)-binding Rossmann-like Domain"/>
    <property type="match status" value="1"/>
</dbReference>
<dbReference type="EMBL" id="BAABAF010000003">
    <property type="protein sequence ID" value="GAA3758682.1"/>
    <property type="molecule type" value="Genomic_DNA"/>
</dbReference>
<dbReference type="Proteomes" id="UP001500540">
    <property type="component" value="Unassembled WGS sequence"/>
</dbReference>
<comment type="caution">
    <text evidence="2">The sequence shown here is derived from an EMBL/GenBank/DDBJ whole genome shotgun (WGS) entry which is preliminary data.</text>
</comment>
<evidence type="ECO:0000313" key="3">
    <source>
        <dbReference type="Proteomes" id="UP001500540"/>
    </source>
</evidence>
<sequence>MSRVLLLGGTGWLGSRIAERFVAAGADVTCLARGVRPAPAGTRPVAADRTRPGAYTGLTRTEWDKVVDVTSDAHSAADAVAALGDTARHWTFVSTVSVYADDTVVGADESAELVEPDPEASELDYPQAKAAAEASVRAGVGPRAAIIRPGLIVGPGDPSDRFGYWVGRFASAGAEPVLVPDAAGRDASVIDVDDLADFIHAAGADGWVGTANAVGDPVPLDDVLAAARAVAGHTGPTLVAGDEWLTEHSVAYWAGPRSLPLWMPREMVGFATRSNAVFHARGGRLRPLAATLQRTLDDERARGLRRDRRAGLTRAEERELLRALA</sequence>
<dbReference type="RefSeq" id="WP_344781034.1">
    <property type="nucleotide sequence ID" value="NZ_BAABAF010000003.1"/>
</dbReference>
<keyword evidence="3" id="KW-1185">Reference proteome</keyword>
<dbReference type="InterPro" id="IPR051783">
    <property type="entry name" value="NAD(P)-dependent_oxidoreduct"/>
</dbReference>
<evidence type="ECO:0000259" key="1">
    <source>
        <dbReference type="Pfam" id="PF01370"/>
    </source>
</evidence>
<reference evidence="3" key="1">
    <citation type="journal article" date="2019" name="Int. J. Syst. Evol. Microbiol.">
        <title>The Global Catalogue of Microorganisms (GCM) 10K type strain sequencing project: providing services to taxonomists for standard genome sequencing and annotation.</title>
        <authorList>
            <consortium name="The Broad Institute Genomics Platform"/>
            <consortium name="The Broad Institute Genome Sequencing Center for Infectious Disease"/>
            <person name="Wu L."/>
            <person name="Ma J."/>
        </authorList>
    </citation>
    <scope>NUCLEOTIDE SEQUENCE [LARGE SCALE GENOMIC DNA]</scope>
    <source>
        <strain evidence="3">JCM 16950</strain>
    </source>
</reference>